<evidence type="ECO:0000313" key="7">
    <source>
        <dbReference type="Proteomes" id="UP000320231"/>
    </source>
</evidence>
<dbReference type="AlphaFoldDB" id="A0A455UJC8"/>
<name>A0A455UJC8_9GAMM</name>
<evidence type="ECO:0000256" key="3">
    <source>
        <dbReference type="ARBA" id="ARBA00022840"/>
    </source>
</evidence>
<evidence type="ECO:0000259" key="5">
    <source>
        <dbReference type="SMART" id="SM00797"/>
    </source>
</evidence>
<dbReference type="Gene3D" id="2.40.100.10">
    <property type="entry name" value="Cyclophilin-like"/>
    <property type="match status" value="1"/>
</dbReference>
<keyword evidence="2" id="KW-0378">Hydrolase</keyword>
<dbReference type="SMART" id="SM00797">
    <property type="entry name" value="AHS2"/>
    <property type="match status" value="1"/>
</dbReference>
<dbReference type="Proteomes" id="UP000320231">
    <property type="component" value="Chromosome"/>
</dbReference>
<dbReference type="GO" id="GO:0005524">
    <property type="term" value="F:ATP binding"/>
    <property type="evidence" value="ECO:0007669"/>
    <property type="project" value="UniProtKB-KW"/>
</dbReference>
<dbReference type="EMBL" id="AP019514">
    <property type="protein sequence ID" value="BBI64781.1"/>
    <property type="molecule type" value="Genomic_DNA"/>
</dbReference>
<gene>
    <name evidence="6" type="ORF">HSBAA_60870</name>
</gene>
<reference evidence="6 7" key="1">
    <citation type="journal article" date="2019" name="Microbiol. Resour. Announc.">
        <title>Complete Genome Sequence of Halomonas sulfidaeris Strain Esulfide1 Isolated from a Metal Sulfide Rock at a Depth of 2,200 Meters, Obtained Using Nanopore Sequencing.</title>
        <authorList>
            <person name="Saito M."/>
            <person name="Nishigata A."/>
            <person name="Galipon J."/>
            <person name="Arakawa K."/>
        </authorList>
    </citation>
    <scope>NUCLEOTIDE SEQUENCE [LARGE SCALE GENOMIC DNA]</scope>
    <source>
        <strain evidence="6 7">ATCC BAA-803</strain>
    </source>
</reference>
<evidence type="ECO:0000256" key="1">
    <source>
        <dbReference type="ARBA" id="ARBA00022741"/>
    </source>
</evidence>
<dbReference type="Pfam" id="PF02626">
    <property type="entry name" value="CT_A_B"/>
    <property type="match status" value="1"/>
</dbReference>
<evidence type="ECO:0000313" key="6">
    <source>
        <dbReference type="EMBL" id="BBI64781.1"/>
    </source>
</evidence>
<proteinExistence type="predicted"/>
<sequence>MDNRADRMGVRLTGPALHGSPDGHHFRRHSAGAVQIPPDGQPIVLMNDRQTIGGYPRLGALTPIACANLAQCLPGTQVWLTPVSASQAQDDYRKQLMVWR</sequence>
<dbReference type="SUPFAM" id="SSF50891">
    <property type="entry name" value="Cyclophilin-like"/>
    <property type="match status" value="1"/>
</dbReference>
<accession>A0A455UJC8</accession>
<dbReference type="InterPro" id="IPR029000">
    <property type="entry name" value="Cyclophilin-like_dom_sf"/>
</dbReference>
<evidence type="ECO:0000256" key="4">
    <source>
        <dbReference type="SAM" id="MobiDB-lite"/>
    </source>
</evidence>
<protein>
    <recommendedName>
        <fullName evidence="5">Carboxyltransferase domain-containing protein</fullName>
    </recommendedName>
</protein>
<dbReference type="GO" id="GO:0016787">
    <property type="term" value="F:hydrolase activity"/>
    <property type="evidence" value="ECO:0007669"/>
    <property type="project" value="UniProtKB-KW"/>
</dbReference>
<dbReference type="PANTHER" id="PTHR43309">
    <property type="entry name" value="5-OXOPROLINASE SUBUNIT C"/>
    <property type="match status" value="1"/>
</dbReference>
<evidence type="ECO:0000256" key="2">
    <source>
        <dbReference type="ARBA" id="ARBA00022801"/>
    </source>
</evidence>
<dbReference type="InterPro" id="IPR052708">
    <property type="entry name" value="PxpC"/>
</dbReference>
<feature type="domain" description="Carboxyltransferase" evidence="5">
    <location>
        <begin position="1"/>
        <end position="99"/>
    </location>
</feature>
<dbReference type="InterPro" id="IPR003778">
    <property type="entry name" value="CT_A_B"/>
</dbReference>
<keyword evidence="1" id="KW-0547">Nucleotide-binding</keyword>
<dbReference type="KEGG" id="hsr:HSBAA_60870"/>
<feature type="region of interest" description="Disordered" evidence="4">
    <location>
        <begin position="1"/>
        <end position="41"/>
    </location>
</feature>
<organism evidence="6 7">
    <name type="scientific">Vreelandella sulfidaeris</name>
    <dbReference type="NCBI Taxonomy" id="115553"/>
    <lineage>
        <taxon>Bacteria</taxon>
        <taxon>Pseudomonadati</taxon>
        <taxon>Pseudomonadota</taxon>
        <taxon>Gammaproteobacteria</taxon>
        <taxon>Oceanospirillales</taxon>
        <taxon>Halomonadaceae</taxon>
        <taxon>Vreelandella</taxon>
    </lineage>
</organism>
<keyword evidence="3" id="KW-0067">ATP-binding</keyword>
<dbReference type="PANTHER" id="PTHR43309:SF4">
    <property type="entry name" value="CARBOXYLTRANSFERASE DOMAIN-CONTAINING PROTEIN"/>
    <property type="match status" value="1"/>
</dbReference>